<comment type="caution">
    <text evidence="2">The sequence shown here is derived from an EMBL/GenBank/DDBJ whole genome shotgun (WGS) entry which is preliminary data.</text>
</comment>
<feature type="compositionally biased region" description="Pro residues" evidence="1">
    <location>
        <begin position="287"/>
        <end position="296"/>
    </location>
</feature>
<dbReference type="EMBL" id="JAWRVI010000012">
    <property type="protein sequence ID" value="KAK4091459.1"/>
    <property type="molecule type" value="Genomic_DNA"/>
</dbReference>
<evidence type="ECO:0000313" key="3">
    <source>
        <dbReference type="Proteomes" id="UP001287286"/>
    </source>
</evidence>
<name>A0ABR0C5B0_PURLI</name>
<dbReference type="Proteomes" id="UP001287286">
    <property type="component" value="Unassembled WGS sequence"/>
</dbReference>
<reference evidence="2 3" key="1">
    <citation type="journal article" date="2024" name="Microbiol. Resour. Announc.">
        <title>Genome annotations for the ascomycete fungi Trichoderma harzianum, Trichoderma aggressivum, and Purpureocillium lilacinum.</title>
        <authorList>
            <person name="Beijen E.P.W."/>
            <person name="Ohm R.A."/>
        </authorList>
    </citation>
    <scope>NUCLEOTIDE SEQUENCE [LARGE SCALE GENOMIC DNA]</scope>
    <source>
        <strain evidence="2 3">CBS 150709</strain>
    </source>
</reference>
<feature type="region of interest" description="Disordered" evidence="1">
    <location>
        <begin position="284"/>
        <end position="307"/>
    </location>
</feature>
<proteinExistence type="predicted"/>
<keyword evidence="3" id="KW-1185">Reference proteome</keyword>
<feature type="region of interest" description="Disordered" evidence="1">
    <location>
        <begin position="442"/>
        <end position="462"/>
    </location>
</feature>
<feature type="region of interest" description="Disordered" evidence="1">
    <location>
        <begin position="319"/>
        <end position="363"/>
    </location>
</feature>
<evidence type="ECO:0000256" key="1">
    <source>
        <dbReference type="SAM" id="MobiDB-lite"/>
    </source>
</evidence>
<protein>
    <submittedName>
        <fullName evidence="2">Uncharacterized protein</fullName>
    </submittedName>
</protein>
<accession>A0ABR0C5B0</accession>
<feature type="compositionally biased region" description="Polar residues" evidence="1">
    <location>
        <begin position="321"/>
        <end position="331"/>
    </location>
</feature>
<organism evidence="2 3">
    <name type="scientific">Purpureocillium lilacinum</name>
    <name type="common">Paecilomyces lilacinus</name>
    <dbReference type="NCBI Taxonomy" id="33203"/>
    <lineage>
        <taxon>Eukaryota</taxon>
        <taxon>Fungi</taxon>
        <taxon>Dikarya</taxon>
        <taxon>Ascomycota</taxon>
        <taxon>Pezizomycotina</taxon>
        <taxon>Sordariomycetes</taxon>
        <taxon>Hypocreomycetidae</taxon>
        <taxon>Hypocreales</taxon>
        <taxon>Ophiocordycipitaceae</taxon>
        <taxon>Purpureocillium</taxon>
    </lineage>
</organism>
<sequence length="664" mass="72255">MASPGRLSQHFVLDQCRKEDMSLPGSKTSVGGLRSAAWRRCAELAGRPPILRRPVAREETDAVGMGWWRYRPLACPRNPSHGAQGHGGRRSPWNALPCLTPAWCRTGGQRGLTLQPAQTGRLRQLAFPAWPRDDLCGDIGLTAAAQRLVIAFVVADYSSEQPLSQTRSREVSLSSPSLPHHAPSIIKVVLVLGTKHFKVTRDPLLNLKRVVVPPLLVTIVCGAIVGGVGWQRNHVAFSTHAVHDINSDIDNGMMGRPQRPPPAAFLAIGRSCEPSIPSHVTEYANKPLPPLPPPTSHPRRTGTSSSRISLTTAELLEQLSRPPTSIVDTEPSTPPPIPARSALRPRCPSISTKSILSRRRSSRKIQQLTGYDIDFMAESPVAPCFADSDASSGNSMRWESDYNVLPPLEEDIGGDTSRGSSWEPVSPPPGIMPAPLFISKPATRDGSDSSLGKYGSATSPWDKEEMTRPWDLGYGQFSDVMAAGEYHQFATQLATHHRRQYSADSYLSGPTPKQKRSSLKVNFAAGKLVSRRNTLQAGDRSIAPLVTRHNSHRTPKILAASPVDRAGSKQMPVSAFDSDSDDSDGGIGHGIKGWLGLVTEEPVSSERPYAHGVKRHHALVAAGSRASTGEHMRGLLHHAKDKLLMSKEERRREELKRHIRAAAA</sequence>
<evidence type="ECO:0000313" key="2">
    <source>
        <dbReference type="EMBL" id="KAK4091459.1"/>
    </source>
</evidence>
<gene>
    <name evidence="2" type="ORF">Purlil1_4473</name>
</gene>